<evidence type="ECO:0000256" key="6">
    <source>
        <dbReference type="ARBA" id="ARBA00048793"/>
    </source>
</evidence>
<evidence type="ECO:0000256" key="2">
    <source>
        <dbReference type="ARBA" id="ARBA00013014"/>
    </source>
</evidence>
<evidence type="ECO:0000256" key="4">
    <source>
        <dbReference type="ARBA" id="ARBA00022655"/>
    </source>
</evidence>
<comment type="catalytic activity">
    <reaction evidence="6">
        <text>(R)-pantoate + NADP(+) = 2-dehydropantoate + NADPH + H(+)</text>
        <dbReference type="Rhea" id="RHEA:16233"/>
        <dbReference type="ChEBI" id="CHEBI:11561"/>
        <dbReference type="ChEBI" id="CHEBI:15378"/>
        <dbReference type="ChEBI" id="CHEBI:15980"/>
        <dbReference type="ChEBI" id="CHEBI:57783"/>
        <dbReference type="ChEBI" id="CHEBI:58349"/>
        <dbReference type="EC" id="1.1.1.169"/>
    </reaction>
</comment>
<accession>A0A2S9K230</accession>
<dbReference type="InterPro" id="IPR013328">
    <property type="entry name" value="6PGD_dom2"/>
</dbReference>
<dbReference type="Gene3D" id="1.10.1040.10">
    <property type="entry name" value="N-(1-d-carboxylethyl)-l-norvaline Dehydrogenase, domain 2"/>
    <property type="match status" value="1"/>
</dbReference>
<evidence type="ECO:0000256" key="5">
    <source>
        <dbReference type="ARBA" id="ARBA00032024"/>
    </source>
</evidence>
<dbReference type="Pfam" id="PF02558">
    <property type="entry name" value="ApbA"/>
    <property type="match status" value="1"/>
</dbReference>
<keyword evidence="4" id="KW-0566">Pantothenate biosynthesis</keyword>
<evidence type="ECO:0000313" key="10">
    <source>
        <dbReference type="Proteomes" id="UP000238589"/>
    </source>
</evidence>
<dbReference type="UniPathway" id="UPA00028">
    <property type="reaction ID" value="UER00004"/>
</dbReference>
<proteinExistence type="predicted"/>
<evidence type="ECO:0000256" key="3">
    <source>
        <dbReference type="ARBA" id="ARBA00019465"/>
    </source>
</evidence>
<dbReference type="Proteomes" id="UP000238589">
    <property type="component" value="Unassembled WGS sequence"/>
</dbReference>
<dbReference type="GO" id="GO:0015940">
    <property type="term" value="P:pantothenate biosynthetic process"/>
    <property type="evidence" value="ECO:0007669"/>
    <property type="project" value="UniProtKB-UniPathway"/>
</dbReference>
<dbReference type="OrthoDB" id="8555723at2"/>
<name>A0A2S9K230_9BURK</name>
<sequence length="340" mass="36270">MKRYLIIGAGAIGASLAAQFELNGIPYLLCGRGEQIRHIQAHGIRYVRPEGARSLGLQACADRSELVLTQGDVLVFTTKTQDLELACRDWAWLPVAGSGPARTASELPVLTPQNGLAAERIALRWFSQVYGASINTPARYTELGQIVVGGYPEPGLVVVGRYPQGEDELAAGIAADLCRAGYLAESRPDILRWKAAKLISSVRNNALDLFEGPSDRLQAYAAALAQEAIAVLGAMGISPARAQERRHSVSHWGIAPGCGIEPGQQSTWQSIARGASHEVDFLNGEIVRLGRLYGVATPFNQAIQQAVGQLCQPGRSAQGVCRGQIDQLLSAARELAARAG</sequence>
<dbReference type="AlphaFoldDB" id="A0A2S9K230"/>
<dbReference type="RefSeq" id="WP_105749228.1">
    <property type="nucleotide sequence ID" value="NZ_PVLQ01000064.1"/>
</dbReference>
<dbReference type="InterPro" id="IPR036291">
    <property type="entry name" value="NAD(P)-bd_dom_sf"/>
</dbReference>
<reference evidence="9 10" key="1">
    <citation type="submission" date="2018-03" db="EMBL/GenBank/DDBJ databases">
        <title>Comparative genomics illustrates the genes involved in a hyperalkaliphilic mechanisms of Serpentinomonas isolated from highly-alkaline calcium-rich serpentinized springs.</title>
        <authorList>
            <person name="Suzuki S."/>
            <person name="Ishii S."/>
            <person name="Walworth N."/>
            <person name="Bird L."/>
            <person name="Kuenen J.G."/>
            <person name="Nealson K.H."/>
        </authorList>
    </citation>
    <scope>NUCLEOTIDE SEQUENCE [LARGE SCALE GENOMIC DNA]</scope>
    <source>
        <strain evidence="9 10">P1</strain>
    </source>
</reference>
<gene>
    <name evidence="9" type="ORF">C6P64_14280</name>
</gene>
<protein>
    <recommendedName>
        <fullName evidence="3">2-dehydropantoate 2-reductase</fullName>
        <ecNumber evidence="2">1.1.1.169</ecNumber>
    </recommendedName>
    <alternativeName>
        <fullName evidence="5">Ketopantoate reductase</fullName>
    </alternativeName>
</protein>
<dbReference type="InterPro" id="IPR013752">
    <property type="entry name" value="KPA_reductase"/>
</dbReference>
<dbReference type="EC" id="1.1.1.169" evidence="2"/>
<dbReference type="InterPro" id="IPR013332">
    <property type="entry name" value="KPR_N"/>
</dbReference>
<evidence type="ECO:0000259" key="7">
    <source>
        <dbReference type="Pfam" id="PF02558"/>
    </source>
</evidence>
<dbReference type="Pfam" id="PF08546">
    <property type="entry name" value="ApbA_C"/>
    <property type="match status" value="1"/>
</dbReference>
<feature type="domain" description="Ketopantoate reductase C-terminal" evidence="8">
    <location>
        <begin position="215"/>
        <end position="308"/>
    </location>
</feature>
<comment type="pathway">
    <text evidence="1">Cofactor biosynthesis; (R)-pantothenate biosynthesis; (R)-pantoate from 3-methyl-2-oxobutanoate: step 2/2.</text>
</comment>
<dbReference type="EMBL" id="PVLQ01000064">
    <property type="protein sequence ID" value="PRD64509.1"/>
    <property type="molecule type" value="Genomic_DNA"/>
</dbReference>
<dbReference type="SUPFAM" id="SSF51735">
    <property type="entry name" value="NAD(P)-binding Rossmann-fold domains"/>
    <property type="match status" value="1"/>
</dbReference>
<dbReference type="Gene3D" id="3.40.50.720">
    <property type="entry name" value="NAD(P)-binding Rossmann-like Domain"/>
    <property type="match status" value="1"/>
</dbReference>
<comment type="caution">
    <text evidence="9">The sequence shown here is derived from an EMBL/GenBank/DDBJ whole genome shotgun (WGS) entry which is preliminary data.</text>
</comment>
<dbReference type="InterPro" id="IPR008927">
    <property type="entry name" value="6-PGluconate_DH-like_C_sf"/>
</dbReference>
<feature type="domain" description="Ketopantoate reductase N-terminal" evidence="7">
    <location>
        <begin position="4"/>
        <end position="161"/>
    </location>
</feature>
<evidence type="ECO:0000313" key="9">
    <source>
        <dbReference type="EMBL" id="PRD64509.1"/>
    </source>
</evidence>
<dbReference type="GO" id="GO:0008677">
    <property type="term" value="F:2-dehydropantoate 2-reductase activity"/>
    <property type="evidence" value="ECO:0007669"/>
    <property type="project" value="UniProtKB-EC"/>
</dbReference>
<keyword evidence="10" id="KW-1185">Reference proteome</keyword>
<organism evidence="9 10">
    <name type="scientific">Malikia granosa</name>
    <dbReference type="NCBI Taxonomy" id="263067"/>
    <lineage>
        <taxon>Bacteria</taxon>
        <taxon>Pseudomonadati</taxon>
        <taxon>Pseudomonadota</taxon>
        <taxon>Betaproteobacteria</taxon>
        <taxon>Burkholderiales</taxon>
        <taxon>Comamonadaceae</taxon>
        <taxon>Malikia</taxon>
    </lineage>
</organism>
<evidence type="ECO:0000256" key="1">
    <source>
        <dbReference type="ARBA" id="ARBA00004994"/>
    </source>
</evidence>
<evidence type="ECO:0000259" key="8">
    <source>
        <dbReference type="Pfam" id="PF08546"/>
    </source>
</evidence>
<dbReference type="SUPFAM" id="SSF48179">
    <property type="entry name" value="6-phosphogluconate dehydrogenase C-terminal domain-like"/>
    <property type="match status" value="1"/>
</dbReference>